<evidence type="ECO:0000313" key="2">
    <source>
        <dbReference type="EMBL" id="GGS59725.1"/>
    </source>
</evidence>
<comment type="caution">
    <text evidence="2">The sequence shown here is derived from an EMBL/GenBank/DDBJ whole genome shotgun (WGS) entry which is preliminary data.</text>
</comment>
<dbReference type="EMBL" id="BMSZ01000010">
    <property type="protein sequence ID" value="GGS59725.1"/>
    <property type="molecule type" value="Genomic_DNA"/>
</dbReference>
<dbReference type="SMART" id="SM00530">
    <property type="entry name" value="HTH_XRE"/>
    <property type="match status" value="1"/>
</dbReference>
<reference evidence="3" key="1">
    <citation type="journal article" date="2019" name="Int. J. Syst. Evol. Microbiol.">
        <title>The Global Catalogue of Microorganisms (GCM) 10K type strain sequencing project: providing services to taxonomists for standard genome sequencing and annotation.</title>
        <authorList>
            <consortium name="The Broad Institute Genomics Platform"/>
            <consortium name="The Broad Institute Genome Sequencing Center for Infectious Disease"/>
            <person name="Wu L."/>
            <person name="Ma J."/>
        </authorList>
    </citation>
    <scope>NUCLEOTIDE SEQUENCE [LARGE SCALE GENOMIC DNA]</scope>
    <source>
        <strain evidence="3">JCM 4350</strain>
    </source>
</reference>
<dbReference type="Proteomes" id="UP000659767">
    <property type="component" value="Unassembled WGS sequence"/>
</dbReference>
<evidence type="ECO:0000259" key="1">
    <source>
        <dbReference type="PROSITE" id="PS50943"/>
    </source>
</evidence>
<dbReference type="CDD" id="cd00093">
    <property type="entry name" value="HTH_XRE"/>
    <property type="match status" value="1"/>
</dbReference>
<dbReference type="InterPro" id="IPR010982">
    <property type="entry name" value="Lambda_DNA-bd_dom_sf"/>
</dbReference>
<organism evidence="2 3">
    <name type="scientific">Streptomyces badius</name>
    <dbReference type="NCBI Taxonomy" id="1941"/>
    <lineage>
        <taxon>Bacteria</taxon>
        <taxon>Bacillati</taxon>
        <taxon>Actinomycetota</taxon>
        <taxon>Actinomycetes</taxon>
        <taxon>Kitasatosporales</taxon>
        <taxon>Streptomycetaceae</taxon>
        <taxon>Streptomyces</taxon>
    </lineage>
</organism>
<dbReference type="Gene3D" id="1.10.260.40">
    <property type="entry name" value="lambda repressor-like DNA-binding domains"/>
    <property type="match status" value="1"/>
</dbReference>
<proteinExistence type="predicted"/>
<keyword evidence="3" id="KW-1185">Reference proteome</keyword>
<dbReference type="Pfam" id="PF19054">
    <property type="entry name" value="DUF5753"/>
    <property type="match status" value="1"/>
</dbReference>
<dbReference type="SUPFAM" id="SSF47413">
    <property type="entry name" value="lambda repressor-like DNA-binding domains"/>
    <property type="match status" value="1"/>
</dbReference>
<dbReference type="PROSITE" id="PS50943">
    <property type="entry name" value="HTH_CROC1"/>
    <property type="match status" value="1"/>
</dbReference>
<accession>A0ABQ2T9U8</accession>
<name>A0ABQ2T9U8_STRBA</name>
<dbReference type="Pfam" id="PF13560">
    <property type="entry name" value="HTH_31"/>
    <property type="match status" value="1"/>
</dbReference>
<sequence>MRMRARSGPTVEHRVLAVRLRMLRERAGVSLRAAAEALDAHPATVRRIERAETGLDARQVGELLRCYGVPPAVAEPIMAGLAAANLPGWWHRWRDTMEAWQQEVIGVESSASLVRTWHPALVPELLRTPAYAAALHRTQYPEDSPARRERRVELLRERRRRLCERGATLWALFPAAALHTRVGDRATMEGQRAALAEAMKEQHVTVQVVPLDHPPHPLTGVPPLHILRVPAPEIGDQAVLETPGVRVDLIDDPEAVTAHRIRLDAACAAAPGPGAPLPE</sequence>
<evidence type="ECO:0000313" key="3">
    <source>
        <dbReference type="Proteomes" id="UP000659767"/>
    </source>
</evidence>
<feature type="domain" description="HTH cro/C1-type" evidence="1">
    <location>
        <begin position="20"/>
        <end position="74"/>
    </location>
</feature>
<dbReference type="InterPro" id="IPR001387">
    <property type="entry name" value="Cro/C1-type_HTH"/>
</dbReference>
<gene>
    <name evidence="2" type="ORF">GCM10010253_38060</name>
</gene>
<protein>
    <submittedName>
        <fullName evidence="2">Transcriptional regulator</fullName>
    </submittedName>
</protein>
<dbReference type="InterPro" id="IPR043917">
    <property type="entry name" value="DUF5753"/>
</dbReference>